<organism evidence="1 2">
    <name type="scientific">Pristionchus mayeri</name>
    <dbReference type="NCBI Taxonomy" id="1317129"/>
    <lineage>
        <taxon>Eukaryota</taxon>
        <taxon>Metazoa</taxon>
        <taxon>Ecdysozoa</taxon>
        <taxon>Nematoda</taxon>
        <taxon>Chromadorea</taxon>
        <taxon>Rhabditida</taxon>
        <taxon>Rhabditina</taxon>
        <taxon>Diplogasteromorpha</taxon>
        <taxon>Diplogasteroidea</taxon>
        <taxon>Neodiplogasteridae</taxon>
        <taxon>Pristionchus</taxon>
    </lineage>
</organism>
<proteinExistence type="predicted"/>
<dbReference type="PANTHER" id="PTHR46669:SF1">
    <property type="entry name" value="LEUCINE-RICH PPR MOTIF-CONTAINING PROTEIN, MITOCHONDRIAL"/>
    <property type="match status" value="1"/>
</dbReference>
<dbReference type="GO" id="GO:0005739">
    <property type="term" value="C:mitochondrion"/>
    <property type="evidence" value="ECO:0007669"/>
    <property type="project" value="TreeGrafter"/>
</dbReference>
<dbReference type="AlphaFoldDB" id="A0AAN5D8N5"/>
<dbReference type="GO" id="GO:0005634">
    <property type="term" value="C:nucleus"/>
    <property type="evidence" value="ECO:0007669"/>
    <property type="project" value="TreeGrafter"/>
</dbReference>
<name>A0AAN5D8N5_9BILA</name>
<dbReference type="GO" id="GO:0003730">
    <property type="term" value="F:mRNA 3'-UTR binding"/>
    <property type="evidence" value="ECO:0007669"/>
    <property type="project" value="TreeGrafter"/>
</dbReference>
<dbReference type="GO" id="GO:0070129">
    <property type="term" value="P:regulation of mitochondrial translation"/>
    <property type="evidence" value="ECO:0007669"/>
    <property type="project" value="TreeGrafter"/>
</dbReference>
<dbReference type="InterPro" id="IPR011990">
    <property type="entry name" value="TPR-like_helical_dom_sf"/>
</dbReference>
<dbReference type="InterPro" id="IPR033490">
    <property type="entry name" value="LRP130"/>
</dbReference>
<dbReference type="PANTHER" id="PTHR46669">
    <property type="entry name" value="LEUCINE-RICH PPR MOTIF-CONTAINING PROTEIN, MITOCHONDRIAL"/>
    <property type="match status" value="1"/>
</dbReference>
<gene>
    <name evidence="1" type="ORF">PMAYCL1PPCAC_29046</name>
</gene>
<reference evidence="2" key="1">
    <citation type="submission" date="2022-10" db="EMBL/GenBank/DDBJ databases">
        <title>Genome assembly of Pristionchus species.</title>
        <authorList>
            <person name="Yoshida K."/>
            <person name="Sommer R.J."/>
        </authorList>
    </citation>
    <scope>NUCLEOTIDE SEQUENCE [LARGE SCALE GENOMIC DNA]</scope>
    <source>
        <strain evidence="2">RS5460</strain>
    </source>
</reference>
<dbReference type="EMBL" id="BTRK01000006">
    <property type="protein sequence ID" value="GMR58851.1"/>
    <property type="molecule type" value="Genomic_DNA"/>
</dbReference>
<protein>
    <submittedName>
        <fullName evidence="1">Uncharacterized protein</fullName>
    </submittedName>
</protein>
<comment type="caution">
    <text evidence="1">The sequence shown here is derived from an EMBL/GenBank/DDBJ whole genome shotgun (WGS) entry which is preliminary data.</text>
</comment>
<keyword evidence="2" id="KW-1185">Reference proteome</keyword>
<evidence type="ECO:0000313" key="1">
    <source>
        <dbReference type="EMBL" id="GMR58851.1"/>
    </source>
</evidence>
<evidence type="ECO:0000313" key="2">
    <source>
        <dbReference type="Proteomes" id="UP001328107"/>
    </source>
</evidence>
<sequence>RSRGMRRVCRVAMQLRLSSIRSLFVAGPSRPMSNQQQVRNEATTLSEKDEKLIHRGEFYGIVPTAPKRTEISSPELALSRMHEHLLRNYRVNPERVMIDLVLKLESGDADLISLLNRSPDRWIPMAIECCGRALSTISMGSRREIMRRLWKQIKERNLPLSIESINVLLRVRLENNEEWCPWETLTSIEEELRLVPDKETFHLLLEKLSLSGAPDECEKMMSYEMTFRGHSPSDPITHSHLVYANAVRGHNQKVDSMIQNASTKFGMEGEMLSLGRACIAAAAGGRTDRLRELMRRSLDEKKQLQLPMEDIFEIIWTLSEKEADRETKHEAFIEEILARSSHPNGFFRYQFREIERHISSAHFRTAILLMQQTTKVGDALRNQARIAFAEQMVAKICRAMIRSRTEKGQMMEMANRMETTLRLRSRFIHDELMMAVLTMKDSEMDDRLSTFSTLLPVVDPKKERPHIILPMLAICSNAEDRLRLLFRASALGYSNLEDLDSNLMAEYLFQPMYKHQAYLERQKNGVGKSAMERMAGILNSFGVPMESVWRMMHGWWKLKNETAMTMREKPSPHTIQTWLRSEYSSIFTDRAKEAMPSLSLSKSRLENAIEKGESSSLLSLLSSHGWPADATLSSTAPRVLEVLLKSTEDNAKISQWLSELSREAECRRERGEEEKSPLETHHLLKVINHRVKVNRLSAKELIEMVFELKRLFPLAIVNYDSTPNAVHETNILISNCFIFKEGTSLTMEVVEDITELLRTLMKLEMVALSQHGETVSMHCVHKVLQRFGWNSARKLWMQFQSTFAFGNGMLVLLSHLLKDDMAKAKEAIQFVLHKAHMSVPPSRIHSYYTAMLLNRKKMEEAEEYFRLNGSEMLPFDCFLAYKHTNALKYPPMSNDFIRSFPALCLAHTPLAEKTEEARNMLHTSLKYCELKRKGPLIVEICDLFARYGVEPDVNEKGRVENAMNDHQRLVNRWIFYPNGLIQAKADDEFIKEGEWKKMVISTQIDNSHRI</sequence>
<accession>A0AAN5D8N5</accession>
<dbReference type="Gene3D" id="1.25.40.10">
    <property type="entry name" value="Tetratricopeptide repeat domain"/>
    <property type="match status" value="1"/>
</dbReference>
<feature type="non-terminal residue" evidence="1">
    <location>
        <position position="1"/>
    </location>
</feature>
<dbReference type="Proteomes" id="UP001328107">
    <property type="component" value="Unassembled WGS sequence"/>
</dbReference>